<keyword evidence="15" id="KW-1185">Reference proteome</keyword>
<evidence type="ECO:0000256" key="10">
    <source>
        <dbReference type="PROSITE-ProRule" id="PRU00196"/>
    </source>
</evidence>
<dbReference type="SUPFAM" id="SSF56487">
    <property type="entry name" value="SRCR-like"/>
    <property type="match status" value="7"/>
</dbReference>
<protein>
    <submittedName>
        <fullName evidence="16">Uncharacterized protein LOC116301732 isoform X1</fullName>
    </submittedName>
</protein>
<dbReference type="InterPro" id="IPR036116">
    <property type="entry name" value="FN3_sf"/>
</dbReference>
<dbReference type="InterPro" id="IPR035914">
    <property type="entry name" value="Sperma_CUB_dom_sf"/>
</dbReference>
<feature type="domain" description="Fibronectin type-III" evidence="14">
    <location>
        <begin position="246"/>
        <end position="340"/>
    </location>
</feature>
<feature type="domain" description="SRCR" evidence="13">
    <location>
        <begin position="1124"/>
        <end position="1230"/>
    </location>
</feature>
<dbReference type="FunFam" id="3.10.250.10:FF:000007">
    <property type="entry name" value="Soluble scavenger receptor cysteine-rich domain-containing protein SSC5D"/>
    <property type="match status" value="2"/>
</dbReference>
<evidence type="ECO:0000259" key="12">
    <source>
        <dbReference type="PROSITE" id="PS01180"/>
    </source>
</evidence>
<organism evidence="15 16">
    <name type="scientific">Actinia tenebrosa</name>
    <name type="common">Australian red waratah sea anemone</name>
    <dbReference type="NCBI Taxonomy" id="6105"/>
    <lineage>
        <taxon>Eukaryota</taxon>
        <taxon>Metazoa</taxon>
        <taxon>Cnidaria</taxon>
        <taxon>Anthozoa</taxon>
        <taxon>Hexacorallia</taxon>
        <taxon>Actiniaria</taxon>
        <taxon>Actiniidae</taxon>
        <taxon>Actinia</taxon>
    </lineage>
</organism>
<dbReference type="SUPFAM" id="SSF49854">
    <property type="entry name" value="Spermadhesin, CUB domain"/>
    <property type="match status" value="3"/>
</dbReference>
<evidence type="ECO:0000256" key="3">
    <source>
        <dbReference type="ARBA" id="ARBA00022729"/>
    </source>
</evidence>
<dbReference type="InterPro" id="IPR036772">
    <property type="entry name" value="SRCR-like_dom_sf"/>
</dbReference>
<dbReference type="PANTHER" id="PTHR19331">
    <property type="entry name" value="SCAVENGER RECEPTOR DOMAIN-CONTAINING"/>
    <property type="match status" value="1"/>
</dbReference>
<feature type="disulfide bond" evidence="10">
    <location>
        <begin position="422"/>
        <end position="432"/>
    </location>
</feature>
<keyword evidence="8" id="KW-0675">Receptor</keyword>
<dbReference type="SUPFAM" id="SSF49265">
    <property type="entry name" value="Fibronectin type III"/>
    <property type="match status" value="2"/>
</dbReference>
<dbReference type="FunFam" id="3.10.250.10:FF:000006">
    <property type="entry name" value="neurotrypsin isoform X2"/>
    <property type="match status" value="1"/>
</dbReference>
<keyword evidence="3 11" id="KW-0732">Signal</keyword>
<keyword evidence="4" id="KW-0677">Repeat</keyword>
<feature type="disulfide bond" evidence="10">
    <location>
        <begin position="541"/>
        <end position="551"/>
    </location>
</feature>
<dbReference type="Pfam" id="PF00041">
    <property type="entry name" value="fn3"/>
    <property type="match status" value="1"/>
</dbReference>
<dbReference type="Gene3D" id="3.10.250.10">
    <property type="entry name" value="SRCR-like domain"/>
    <property type="match status" value="7"/>
</dbReference>
<evidence type="ECO:0000256" key="4">
    <source>
        <dbReference type="ARBA" id="ARBA00022737"/>
    </source>
</evidence>
<dbReference type="InParanoid" id="A0A6P8IIQ9"/>
<dbReference type="InterPro" id="IPR013783">
    <property type="entry name" value="Ig-like_fold"/>
</dbReference>
<dbReference type="PROSITE" id="PS50853">
    <property type="entry name" value="FN3"/>
    <property type="match status" value="1"/>
</dbReference>
<evidence type="ECO:0000256" key="9">
    <source>
        <dbReference type="ARBA" id="ARBA00023180"/>
    </source>
</evidence>
<evidence type="ECO:0000256" key="5">
    <source>
        <dbReference type="ARBA" id="ARBA00022989"/>
    </source>
</evidence>
<feature type="disulfide bond" evidence="10">
    <location>
        <begin position="45"/>
        <end position="109"/>
    </location>
</feature>
<feature type="domain" description="SRCR" evidence="13">
    <location>
        <begin position="1751"/>
        <end position="1849"/>
    </location>
</feature>
<sequence>MWRILAFLLVVIFRLSECKVRLAGGSSSSEGRVEIFHNGRWGTICDDNWDIDDARVVCRSLGLPDAIGATTLANFGQGSGEILLDEVQCRGNELSLSDCRHDGWGENNCGHGEDAGVVCGHPDVVNINVSSLSGVIRSPGYPQHMQRANYEWTFRPPIPNPNVIVCFDDLDLRTYSDGSFRATVQDSSNTELFFLKNSKHKGVCVIIESAGGKVIFYASLTPPKDDRGSGFRMRYAAIDRSQAEGHCSDGWDISAKGEAGRIDLSWKPPPKKSKSAYKFIVVYNSSASNVRANLASSTSVVIDNLDPSREYSIRVIAIPLTNEQSSALYSCTKRVRTKKEKSRVTDGKSASEGYVQVYHAGQWTRVCGNYWWDINDANVACRSMGLVAAKHAMVTYPKITKKGQHILLGNSISKLWLSGLRCTGREKSLLGCRTIASLGWTKFCYNDAGLVCKKPPVTSNWRLFDGMFPNEGLLEVYHNGEWGRVCSKYGWNMNSSKVACRSLGLPAPPFVLKYVRYWRPREEGSLYIRPERKTWIKNPSCDGTEKSLADCRNGEMKKSICRYSTGYLNLVCGLPKVQQIYINDTSGVITSPGHPWYTKQAHMKWIFKPAVSADAKVLLYFDMMDLRRNYPVSNERTSLSIHDGINTTLFYMENKLAKLTAVMGTSDVIVSFFSSFTYVYDGRALRRTGFRMRYLIVDKPCHENWNISVEVKPGRILVNWDALDENSGHRDLKYKYVVMYNSTREQIKTVLTSGTSVDIDYLPPNTLYSVGVLAYPSDATKNSSGFYFCSVKDFHTHKATTRLVGGKTPLEGHIQVFHQGIWGTICEDKDYGVNDARVACRSMGLPDVTYYKTYLMFGRGKEKKKWLRALKCKGNETSLGDCKHAGWGNTRWCYNYDAGVVCGNPSEQHFTITNSAGAIMSPGFSDYMPMMHHVYHFPKPATGSNAKLILYLDTVWLDRKGNKGESSLTIKDGTNTQIYQAKNKNTGRRVLEITSWPVSMDVYSSFTVREWIGIFGVNIPFIVVNESCRDWNISLTGKSGMILVDMEKLSKSFFEKYQYVTFYNSSTMVTKEVKENDYSSETLYSLEPKTLYTVSVFGFPYKYTGADKSYHYCTKNVRTEDVKLRLTGGKFPNEGRLEMLYVGGWGTICEKEWDIKDAAVACRSMGLPKATHALKQSEFGHLKKRSMMNKVNCTGNETSLGDCPHYGWKFWLENERGNERCSSAAGVVCGHPNVTSFNITSLTDMLTSPGFPKSLDQANYEWTFTPPMLNASILLCIEQLDVDRGTSGERRVSVIDRSGRQLLDIKNGKTYKRTHVLIQNNPSKLSFFSPFTLENSWSDKGFRMRYFVFNESCKGNWNVTVQKNSGNIKISWSLMDHHTNYTYAVVYYPTSKNIKSQTTRIPSVMMDYLEPNTEYTIRLFAFVPQSKELNFCSRRVRTDAVQWRIVGGQLNNEGVIEVNYKNKWGAVCADHLWDLKDATVACRYLGLPKATYAPKYGEFRTENTKFWLNYLQCLGNETSLENCYHRLWKSYNCLYPAGVVCGDMTVERHNITDQAGFINSPGYPYSMIQAHHEWTFIPANQNTRVLMEFLHVDLKRYLSGKSEMKVEDNEKNLLLNVKNTKIDTRQRFLVNKPTKMTYFSSFTSKYGAGMRMRYVMFDDTCSSNWSIKVKSGIGKMDVSWTPQSRDSEYNYLIVYNGTFNKSNIVDAHSPGATIDYLPPNTVYKVTVLALLTNNTVTKHCTRYVRTKPEPLRVVGGRIPSEGRVEIYNNNYWGVICEDNWDMDDARVACRQAGFPPPTWVFNFSPFLPPKKRSTVLGPLQCNGSETSIFKCPVRKDWCFNTNPASLVCGKPASRRLRHVLNYLKIHSSPFIHSSLHPFIHLSIYPSIYPCIHPSIHPISIIYRNMHLISSIHPIPSHSIHLSIKLTSIFIPKECKTEIQNSLKGNIQWDDYFNDREVECEWTITAPTKSSPIIMTLKKMALNHYSPCSKNYMIYVDALGREVERYCKSSRGLMTFVAFGFLKIRLRSDVS</sequence>
<keyword evidence="6" id="KW-0472">Membrane</keyword>
<feature type="domain" description="SRCR" evidence="13">
    <location>
        <begin position="801"/>
        <end position="903"/>
    </location>
</feature>
<feature type="domain" description="SRCR" evidence="13">
    <location>
        <begin position="342"/>
        <end position="453"/>
    </location>
</feature>
<evidence type="ECO:0000313" key="15">
    <source>
        <dbReference type="Proteomes" id="UP000515163"/>
    </source>
</evidence>
<feature type="disulfide bond" evidence="10">
    <location>
        <begin position="1513"/>
        <end position="1523"/>
    </location>
</feature>
<dbReference type="PANTHER" id="PTHR19331:SF465">
    <property type="entry name" value="EGG PEPTIDE SPERACT RECEPTOR"/>
    <property type="match status" value="1"/>
</dbReference>
<feature type="disulfide bond" evidence="10">
    <location>
        <begin position="89"/>
        <end position="99"/>
    </location>
</feature>
<feature type="domain" description="CUB" evidence="12">
    <location>
        <begin position="572"/>
        <end position="697"/>
    </location>
</feature>
<dbReference type="PROSITE" id="PS50287">
    <property type="entry name" value="SRCR_2"/>
    <property type="match status" value="7"/>
</dbReference>
<dbReference type="GeneID" id="116301732"/>
<evidence type="ECO:0000256" key="1">
    <source>
        <dbReference type="ARBA" id="ARBA00004167"/>
    </source>
</evidence>
<evidence type="ECO:0000256" key="6">
    <source>
        <dbReference type="ARBA" id="ARBA00023136"/>
    </source>
</evidence>
<evidence type="ECO:0000256" key="2">
    <source>
        <dbReference type="ARBA" id="ARBA00022692"/>
    </source>
</evidence>
<dbReference type="Pfam" id="PF00530">
    <property type="entry name" value="SRCR"/>
    <property type="match status" value="7"/>
</dbReference>
<feature type="domain" description="SRCR" evidence="13">
    <location>
        <begin position="1443"/>
        <end position="1542"/>
    </location>
</feature>
<dbReference type="Gene3D" id="2.60.120.290">
    <property type="entry name" value="Spermadhesin, CUB domain"/>
    <property type="match status" value="2"/>
</dbReference>
<evidence type="ECO:0000256" key="8">
    <source>
        <dbReference type="ARBA" id="ARBA00023170"/>
    </source>
</evidence>
<feature type="disulfide bond" evidence="10">
    <location>
        <begin position="1193"/>
        <end position="1203"/>
    </location>
</feature>
<dbReference type="SMART" id="SM00060">
    <property type="entry name" value="FN3"/>
    <property type="match status" value="4"/>
</dbReference>
<evidence type="ECO:0000256" key="7">
    <source>
        <dbReference type="ARBA" id="ARBA00023157"/>
    </source>
</evidence>
<accession>A0A6P8IIQ9</accession>
<feature type="chain" id="PRO_5028320267" evidence="11">
    <location>
        <begin position="19"/>
        <end position="2030"/>
    </location>
</feature>
<reference evidence="16" key="1">
    <citation type="submission" date="2025-08" db="UniProtKB">
        <authorList>
            <consortium name="RefSeq"/>
        </authorList>
    </citation>
    <scope>IDENTIFICATION</scope>
    <source>
        <tissue evidence="16">Tentacle</tissue>
    </source>
</reference>
<dbReference type="PROSITE" id="PS00420">
    <property type="entry name" value="SRCR_1"/>
    <property type="match status" value="3"/>
</dbReference>
<dbReference type="InterPro" id="IPR000859">
    <property type="entry name" value="CUB_dom"/>
</dbReference>
<dbReference type="InterPro" id="IPR003961">
    <property type="entry name" value="FN3_dom"/>
</dbReference>
<dbReference type="PROSITE" id="PS01180">
    <property type="entry name" value="CUB"/>
    <property type="match status" value="2"/>
</dbReference>
<dbReference type="OrthoDB" id="5978329at2759"/>
<feature type="domain" description="SRCR" evidence="13">
    <location>
        <begin position="461"/>
        <end position="573"/>
    </location>
</feature>
<dbReference type="Proteomes" id="UP000515163">
    <property type="component" value="Unplaced"/>
</dbReference>
<evidence type="ECO:0000259" key="13">
    <source>
        <dbReference type="PROSITE" id="PS50287"/>
    </source>
</evidence>
<dbReference type="Gene3D" id="2.60.40.10">
    <property type="entry name" value="Immunoglobulins"/>
    <property type="match status" value="4"/>
</dbReference>
<dbReference type="GO" id="GO:0016020">
    <property type="term" value="C:membrane"/>
    <property type="evidence" value="ECO:0007669"/>
    <property type="project" value="UniProtKB-SubCell"/>
</dbReference>
<keyword evidence="2" id="KW-0812">Transmembrane</keyword>
<dbReference type="SMART" id="SM00202">
    <property type="entry name" value="SR"/>
    <property type="match status" value="7"/>
</dbReference>
<evidence type="ECO:0000256" key="11">
    <source>
        <dbReference type="SAM" id="SignalP"/>
    </source>
</evidence>
<feature type="signal peptide" evidence="11">
    <location>
        <begin position="1"/>
        <end position="18"/>
    </location>
</feature>
<dbReference type="InterPro" id="IPR001190">
    <property type="entry name" value="SRCR"/>
</dbReference>
<dbReference type="SMART" id="SM00042">
    <property type="entry name" value="CUB"/>
    <property type="match status" value="1"/>
</dbReference>
<evidence type="ECO:0000259" key="14">
    <source>
        <dbReference type="PROSITE" id="PS50853"/>
    </source>
</evidence>
<dbReference type="KEGG" id="aten:116301732"/>
<dbReference type="CDD" id="cd00063">
    <property type="entry name" value="FN3"/>
    <property type="match status" value="2"/>
</dbReference>
<keyword evidence="9" id="KW-0325">Glycoprotein</keyword>
<name>A0A6P8IIQ9_ACTTE</name>
<keyword evidence="7 10" id="KW-1015">Disulfide bond</keyword>
<feature type="domain" description="SRCR" evidence="13">
    <location>
        <begin position="20"/>
        <end position="120"/>
    </location>
</feature>
<proteinExistence type="predicted"/>
<keyword evidence="5" id="KW-1133">Transmembrane helix</keyword>
<dbReference type="FunFam" id="3.10.250.10:FF:000016">
    <property type="entry name" value="Scavenger receptor cysteine-rich protein type 12"/>
    <property type="match status" value="3"/>
</dbReference>
<feature type="disulfide bond" evidence="10">
    <location>
        <begin position="1821"/>
        <end position="1831"/>
    </location>
</feature>
<evidence type="ECO:0000313" key="16">
    <source>
        <dbReference type="RefSeq" id="XP_031566697.1"/>
    </source>
</evidence>
<comment type="caution">
    <text evidence="10">Lacks conserved residue(s) required for the propagation of feature annotation.</text>
</comment>
<comment type="subcellular location">
    <subcellularLocation>
        <location evidence="1">Membrane</location>
        <topology evidence="1">Single-pass membrane protein</topology>
    </subcellularLocation>
</comment>
<feature type="domain" description="CUB" evidence="12">
    <location>
        <begin position="1934"/>
        <end position="2030"/>
    </location>
</feature>
<dbReference type="RefSeq" id="XP_031566697.1">
    <property type="nucleotide sequence ID" value="XM_031710837.1"/>
</dbReference>
<gene>
    <name evidence="16" type="primary">LOC116301732</name>
</gene>
<dbReference type="PRINTS" id="PR00258">
    <property type="entry name" value="SPERACTRCPTR"/>
</dbReference>
<feature type="disulfide bond" evidence="10">
    <location>
        <begin position="872"/>
        <end position="882"/>
    </location>
</feature>
<feature type="disulfide bond" evidence="10">
    <location>
        <begin position="58"/>
        <end position="119"/>
    </location>
</feature>